<dbReference type="HOGENOM" id="CLU_2761767_0_0_1"/>
<reference evidence="3" key="1">
    <citation type="submission" date="2013-06" db="EMBL/GenBank/DDBJ databases">
        <authorList>
            <person name="Zhao Q."/>
        </authorList>
    </citation>
    <scope>NUCLEOTIDE SEQUENCE</scope>
    <source>
        <strain evidence="3">cv. W1943</strain>
    </source>
</reference>
<dbReference type="STRING" id="4529.A0A0E0R6D0"/>
<feature type="region of interest" description="Disordered" evidence="1">
    <location>
        <begin position="1"/>
        <end position="24"/>
    </location>
</feature>
<evidence type="ECO:0000313" key="3">
    <source>
        <dbReference type="Proteomes" id="UP000008022"/>
    </source>
</evidence>
<dbReference type="AlphaFoldDB" id="A0A0E0R6D0"/>
<accession>A0A0E0R6D0</accession>
<dbReference type="Proteomes" id="UP000008022">
    <property type="component" value="Unassembled WGS sequence"/>
</dbReference>
<sequence>MNLTESKMRRSKSNQAAGESTALDPDAASVVGADGAPDSTVVACGALRASALGAGFPTIKSCYFGAVVLLVEMLWIKFVHLEELLMS</sequence>
<dbReference type="EnsemblPlants" id="ORUFI11G08550.1">
    <property type="protein sequence ID" value="ORUFI11G08550.1"/>
    <property type="gene ID" value="ORUFI11G08550"/>
</dbReference>
<evidence type="ECO:0000313" key="2">
    <source>
        <dbReference type="EnsemblPlants" id="ORUFI11G08550.1"/>
    </source>
</evidence>
<dbReference type="OMA" id="PTIKSCY"/>
<name>A0A0E0R6D0_ORYRU</name>
<protein>
    <submittedName>
        <fullName evidence="2">Uncharacterized protein</fullName>
    </submittedName>
</protein>
<evidence type="ECO:0000256" key="1">
    <source>
        <dbReference type="SAM" id="MobiDB-lite"/>
    </source>
</evidence>
<organism evidence="2 3">
    <name type="scientific">Oryza rufipogon</name>
    <name type="common">Brownbeard rice</name>
    <name type="synonym">Asian wild rice</name>
    <dbReference type="NCBI Taxonomy" id="4529"/>
    <lineage>
        <taxon>Eukaryota</taxon>
        <taxon>Viridiplantae</taxon>
        <taxon>Streptophyta</taxon>
        <taxon>Embryophyta</taxon>
        <taxon>Tracheophyta</taxon>
        <taxon>Spermatophyta</taxon>
        <taxon>Magnoliopsida</taxon>
        <taxon>Liliopsida</taxon>
        <taxon>Poales</taxon>
        <taxon>Poaceae</taxon>
        <taxon>BOP clade</taxon>
        <taxon>Oryzoideae</taxon>
        <taxon>Oryzeae</taxon>
        <taxon>Oryzinae</taxon>
        <taxon>Oryza</taxon>
    </lineage>
</organism>
<keyword evidence="3" id="KW-1185">Reference proteome</keyword>
<reference evidence="2" key="2">
    <citation type="submission" date="2015-06" db="UniProtKB">
        <authorList>
            <consortium name="EnsemblPlants"/>
        </authorList>
    </citation>
    <scope>IDENTIFICATION</scope>
</reference>
<dbReference type="Gramene" id="ORUFI11G08550.1">
    <property type="protein sequence ID" value="ORUFI11G08550.1"/>
    <property type="gene ID" value="ORUFI11G08550"/>
</dbReference>
<proteinExistence type="predicted"/>